<dbReference type="AlphaFoldDB" id="A0A811Y922"/>
<accession>A0A811Y922</accession>
<reference evidence="2" key="1">
    <citation type="submission" date="2020-12" db="EMBL/GenBank/DDBJ databases">
        <authorList>
            <consortium name="Molecular Ecology Group"/>
        </authorList>
    </citation>
    <scope>NUCLEOTIDE SEQUENCE</scope>
    <source>
        <strain evidence="2">TBG_1078</strain>
    </source>
</reference>
<dbReference type="Gene3D" id="2.30.30.100">
    <property type="match status" value="1"/>
</dbReference>
<protein>
    <submittedName>
        <fullName evidence="2">(raccoon dog) hypothetical protein</fullName>
    </submittedName>
</protein>
<evidence type="ECO:0000313" key="2">
    <source>
        <dbReference type="EMBL" id="CAD7671996.1"/>
    </source>
</evidence>
<dbReference type="SUPFAM" id="SSF50182">
    <property type="entry name" value="Sm-like ribonucleoproteins"/>
    <property type="match status" value="1"/>
</dbReference>
<proteinExistence type="predicted"/>
<name>A0A811Y922_NYCPR</name>
<dbReference type="SMART" id="SM00651">
    <property type="entry name" value="Sm"/>
    <property type="match status" value="1"/>
</dbReference>
<comment type="caution">
    <text evidence="2">The sequence shown here is derived from an EMBL/GenBank/DDBJ whole genome shotgun (WGS) entry which is preliminary data.</text>
</comment>
<sequence length="73" mass="8374">MVKQPLDLRRLSLVELIYVKIRNNRELQGRLYAYDQHLNVILGDIYKATKQNIPMLFVQGDGVVLVAPPLRVG</sequence>
<keyword evidence="3" id="KW-1185">Reference proteome</keyword>
<dbReference type="InterPro" id="IPR001163">
    <property type="entry name" value="Sm_dom_euk/arc"/>
</dbReference>
<dbReference type="Proteomes" id="UP000645828">
    <property type="component" value="Unassembled WGS sequence"/>
</dbReference>
<dbReference type="Pfam" id="PF01423">
    <property type="entry name" value="LSM"/>
    <property type="match status" value="1"/>
</dbReference>
<evidence type="ECO:0000259" key="1">
    <source>
        <dbReference type="SMART" id="SM00651"/>
    </source>
</evidence>
<gene>
    <name evidence="2" type="ORF">NYPRO_LOCUS4791</name>
</gene>
<dbReference type="EMBL" id="CAJHUB010000664">
    <property type="protein sequence ID" value="CAD7671996.1"/>
    <property type="molecule type" value="Genomic_DNA"/>
</dbReference>
<evidence type="ECO:0000313" key="3">
    <source>
        <dbReference type="Proteomes" id="UP000645828"/>
    </source>
</evidence>
<dbReference type="InterPro" id="IPR010920">
    <property type="entry name" value="LSM_dom_sf"/>
</dbReference>
<feature type="domain" description="Sm" evidence="1">
    <location>
        <begin position="7"/>
        <end position="68"/>
    </location>
</feature>
<organism evidence="2 3">
    <name type="scientific">Nyctereutes procyonoides</name>
    <name type="common">Raccoon dog</name>
    <name type="synonym">Canis procyonoides</name>
    <dbReference type="NCBI Taxonomy" id="34880"/>
    <lineage>
        <taxon>Eukaryota</taxon>
        <taxon>Metazoa</taxon>
        <taxon>Chordata</taxon>
        <taxon>Craniata</taxon>
        <taxon>Vertebrata</taxon>
        <taxon>Euteleostomi</taxon>
        <taxon>Mammalia</taxon>
        <taxon>Eutheria</taxon>
        <taxon>Laurasiatheria</taxon>
        <taxon>Carnivora</taxon>
        <taxon>Caniformia</taxon>
        <taxon>Canidae</taxon>
        <taxon>Nyctereutes</taxon>
    </lineage>
</organism>
<dbReference type="PANTHER" id="PTHR13110">
    <property type="entry name" value="U6 SNRNA-ASSOCIATED SM-LIKE PROTEIN LSM3"/>
    <property type="match status" value="1"/>
</dbReference>
<dbReference type="InterPro" id="IPR040002">
    <property type="entry name" value="Sm-like_LSM3"/>
</dbReference>
<dbReference type="GO" id="GO:0003723">
    <property type="term" value="F:RNA binding"/>
    <property type="evidence" value="ECO:0007669"/>
    <property type="project" value="InterPro"/>
</dbReference>